<sequence length="110" mass="13431">MEVKEQLCERDQAIRKLERKIEDIDRELQSIKLDNEANDLLREQEKEIATYRLYMRCNTEGNPLMLNYIQLQLMGIQIMIFCNRDTMILLDKERIFNRWRLNSEHKLLQD</sequence>
<dbReference type="EMBL" id="CM002927">
    <property type="protein sequence ID" value="KGN47284.1"/>
    <property type="molecule type" value="Genomic_DNA"/>
</dbReference>
<reference evidence="1 2" key="3">
    <citation type="journal article" date="2010" name="BMC Genomics">
        <title>Transcriptome sequencing and comparative analysis of cucumber flowers with different sex types.</title>
        <authorList>
            <person name="Guo S."/>
            <person name="Zheng Y."/>
            <person name="Joung J.G."/>
            <person name="Liu S."/>
            <person name="Zhang Z."/>
            <person name="Crasta O.R."/>
            <person name="Sobral B.W."/>
            <person name="Xu Y."/>
            <person name="Huang S."/>
            <person name="Fei Z."/>
        </authorList>
    </citation>
    <scope>NUCLEOTIDE SEQUENCE [LARGE SCALE GENOMIC DNA]</scope>
    <source>
        <strain evidence="2">cv. 9930</strain>
    </source>
</reference>
<dbReference type="PANTHER" id="PTHR35766:SF1">
    <property type="entry name" value="OS08G0543600 PROTEIN"/>
    <property type="match status" value="1"/>
</dbReference>
<reference evidence="1 2" key="2">
    <citation type="journal article" date="2009" name="PLoS ONE">
        <title>An integrated genetic and cytogenetic map of the cucumber genome.</title>
        <authorList>
            <person name="Ren Y."/>
            <person name="Zhang Z."/>
            <person name="Liu J."/>
            <person name="Staub J.E."/>
            <person name="Han Y."/>
            <person name="Cheng Z."/>
            <person name="Li X."/>
            <person name="Lu J."/>
            <person name="Miao H."/>
            <person name="Kang H."/>
            <person name="Xie B."/>
            <person name="Gu X."/>
            <person name="Wang X."/>
            <person name="Du Y."/>
            <person name="Jin W."/>
            <person name="Huang S."/>
        </authorList>
    </citation>
    <scope>NUCLEOTIDE SEQUENCE [LARGE SCALE GENOMIC DNA]</scope>
    <source>
        <strain evidence="2">cv. 9930</strain>
    </source>
</reference>
<dbReference type="Gramene" id="KGN47284">
    <property type="protein sequence ID" value="KGN47284"/>
    <property type="gene ID" value="Csa_6G284710"/>
</dbReference>
<keyword evidence="2" id="KW-1185">Reference proteome</keyword>
<dbReference type="PANTHER" id="PTHR35766">
    <property type="entry name" value="OS08G0543600 PROTEIN"/>
    <property type="match status" value="1"/>
</dbReference>
<evidence type="ECO:0000313" key="1">
    <source>
        <dbReference type="EMBL" id="KGN47284.1"/>
    </source>
</evidence>
<evidence type="ECO:0000313" key="2">
    <source>
        <dbReference type="Proteomes" id="UP000029981"/>
    </source>
</evidence>
<reference evidence="1 2" key="1">
    <citation type="journal article" date="2009" name="Nat. Genet.">
        <title>The genome of the cucumber, Cucumis sativus L.</title>
        <authorList>
            <person name="Huang S."/>
            <person name="Li R."/>
            <person name="Zhang Z."/>
            <person name="Li L."/>
            <person name="Gu X."/>
            <person name="Fan W."/>
            <person name="Lucas W.J."/>
            <person name="Wang X."/>
            <person name="Xie B."/>
            <person name="Ni P."/>
            <person name="Ren Y."/>
            <person name="Zhu H."/>
            <person name="Li J."/>
            <person name="Lin K."/>
            <person name="Jin W."/>
            <person name="Fei Z."/>
            <person name="Li G."/>
            <person name="Staub J."/>
            <person name="Kilian A."/>
            <person name="van der Vossen E.A."/>
            <person name="Wu Y."/>
            <person name="Guo J."/>
            <person name="He J."/>
            <person name="Jia Z."/>
            <person name="Ren Y."/>
            <person name="Tian G."/>
            <person name="Lu Y."/>
            <person name="Ruan J."/>
            <person name="Qian W."/>
            <person name="Wang M."/>
            <person name="Huang Q."/>
            <person name="Li B."/>
            <person name="Xuan Z."/>
            <person name="Cao J."/>
            <person name="Asan"/>
            <person name="Wu Z."/>
            <person name="Zhang J."/>
            <person name="Cai Q."/>
            <person name="Bai Y."/>
            <person name="Zhao B."/>
            <person name="Han Y."/>
            <person name="Li Y."/>
            <person name="Li X."/>
            <person name="Wang S."/>
            <person name="Shi Q."/>
            <person name="Liu S."/>
            <person name="Cho W.K."/>
            <person name="Kim J.Y."/>
            <person name="Xu Y."/>
            <person name="Heller-Uszynska K."/>
            <person name="Miao H."/>
            <person name="Cheng Z."/>
            <person name="Zhang S."/>
            <person name="Wu J."/>
            <person name="Yang Y."/>
            <person name="Kang H."/>
            <person name="Li M."/>
            <person name="Liang H."/>
            <person name="Ren X."/>
            <person name="Shi Z."/>
            <person name="Wen M."/>
            <person name="Jian M."/>
            <person name="Yang H."/>
            <person name="Zhang G."/>
            <person name="Yang Z."/>
            <person name="Chen R."/>
            <person name="Liu S."/>
            <person name="Li J."/>
            <person name="Ma L."/>
            <person name="Liu H."/>
            <person name="Zhou Y."/>
            <person name="Zhao J."/>
            <person name="Fang X."/>
            <person name="Li G."/>
            <person name="Fang L."/>
            <person name="Li Y."/>
            <person name="Liu D."/>
            <person name="Zheng H."/>
            <person name="Zhang Y."/>
            <person name="Qin N."/>
            <person name="Li Z."/>
            <person name="Yang G."/>
            <person name="Yang S."/>
            <person name="Bolund L."/>
            <person name="Kristiansen K."/>
            <person name="Zheng H."/>
            <person name="Li S."/>
            <person name="Zhang X."/>
            <person name="Yang H."/>
            <person name="Wang J."/>
            <person name="Sun R."/>
            <person name="Zhang B."/>
            <person name="Jiang S."/>
            <person name="Wang J."/>
            <person name="Du Y."/>
            <person name="Li S."/>
        </authorList>
    </citation>
    <scope>NUCLEOTIDE SEQUENCE [LARGE SCALE GENOMIC DNA]</scope>
    <source>
        <strain evidence="2">cv. 9930</strain>
    </source>
</reference>
<gene>
    <name evidence="1" type="ORF">Csa_6G284710</name>
</gene>
<protein>
    <submittedName>
        <fullName evidence="1">Uncharacterized protein</fullName>
    </submittedName>
</protein>
<accession>A0A0A0KEM5</accession>
<reference evidence="1 2" key="4">
    <citation type="journal article" date="2011" name="BMC Genomics">
        <title>RNA-Seq improves annotation of protein-coding genes in the cucumber genome.</title>
        <authorList>
            <person name="Li Z."/>
            <person name="Zhang Z."/>
            <person name="Yan P."/>
            <person name="Huang S."/>
            <person name="Fei Z."/>
            <person name="Lin K."/>
        </authorList>
    </citation>
    <scope>NUCLEOTIDE SEQUENCE [LARGE SCALE GENOMIC DNA]</scope>
    <source>
        <strain evidence="2">cv. 9930</strain>
    </source>
</reference>
<organism evidence="1 2">
    <name type="scientific">Cucumis sativus</name>
    <name type="common">Cucumber</name>
    <dbReference type="NCBI Taxonomy" id="3659"/>
    <lineage>
        <taxon>Eukaryota</taxon>
        <taxon>Viridiplantae</taxon>
        <taxon>Streptophyta</taxon>
        <taxon>Embryophyta</taxon>
        <taxon>Tracheophyta</taxon>
        <taxon>Spermatophyta</taxon>
        <taxon>Magnoliopsida</taxon>
        <taxon>eudicotyledons</taxon>
        <taxon>Gunneridae</taxon>
        <taxon>Pentapetalae</taxon>
        <taxon>rosids</taxon>
        <taxon>fabids</taxon>
        <taxon>Cucurbitales</taxon>
        <taxon>Cucurbitaceae</taxon>
        <taxon>Benincaseae</taxon>
        <taxon>Cucumis</taxon>
    </lineage>
</organism>
<dbReference type="STRING" id="3659.A0A0A0KEM5"/>
<dbReference type="AlphaFoldDB" id="A0A0A0KEM5"/>
<dbReference type="Proteomes" id="UP000029981">
    <property type="component" value="Chromosome 6"/>
</dbReference>
<proteinExistence type="predicted"/>
<name>A0A0A0KEM5_CUCSA</name>